<dbReference type="Proteomes" id="UP000654075">
    <property type="component" value="Unassembled WGS sequence"/>
</dbReference>
<keyword evidence="10" id="KW-1185">Reference proteome</keyword>
<dbReference type="AlphaFoldDB" id="A0A813H529"/>
<dbReference type="EMBL" id="CAJNNV010030514">
    <property type="protein sequence ID" value="CAE8632731.1"/>
    <property type="molecule type" value="Genomic_DNA"/>
</dbReference>
<evidence type="ECO:0000256" key="2">
    <source>
        <dbReference type="ARBA" id="ARBA00022692"/>
    </source>
</evidence>
<feature type="compositionally biased region" description="Polar residues" evidence="6">
    <location>
        <begin position="422"/>
        <end position="436"/>
    </location>
</feature>
<comment type="subcellular location">
    <subcellularLocation>
        <location evidence="1">Membrane</location>
        <topology evidence="1">Multi-pass membrane protein</topology>
    </subcellularLocation>
</comment>
<keyword evidence="3" id="KW-0106">Calcium</keyword>
<gene>
    <name evidence="9" type="ORF">PGLA1383_LOCUS48661</name>
</gene>
<evidence type="ECO:0000313" key="9">
    <source>
        <dbReference type="EMBL" id="CAE8632731.1"/>
    </source>
</evidence>
<dbReference type="PROSITE" id="PS50222">
    <property type="entry name" value="EF_HAND_2"/>
    <property type="match status" value="1"/>
</dbReference>
<protein>
    <recommendedName>
        <fullName evidence="8">EF-hand domain-containing protein</fullName>
    </recommendedName>
</protein>
<evidence type="ECO:0000256" key="4">
    <source>
        <dbReference type="ARBA" id="ARBA00022989"/>
    </source>
</evidence>
<feature type="non-terminal residue" evidence="9">
    <location>
        <position position="436"/>
    </location>
</feature>
<feature type="non-terminal residue" evidence="9">
    <location>
        <position position="1"/>
    </location>
</feature>
<dbReference type="InterPro" id="IPR002048">
    <property type="entry name" value="EF_hand_dom"/>
</dbReference>
<comment type="caution">
    <text evidence="9">The sequence shown here is derived from an EMBL/GenBank/DDBJ whole genome shotgun (WGS) entry which is preliminary data.</text>
</comment>
<evidence type="ECO:0000256" key="6">
    <source>
        <dbReference type="SAM" id="MobiDB-lite"/>
    </source>
</evidence>
<organism evidence="9 10">
    <name type="scientific">Polarella glacialis</name>
    <name type="common">Dinoflagellate</name>
    <dbReference type="NCBI Taxonomy" id="89957"/>
    <lineage>
        <taxon>Eukaryota</taxon>
        <taxon>Sar</taxon>
        <taxon>Alveolata</taxon>
        <taxon>Dinophyceae</taxon>
        <taxon>Suessiales</taxon>
        <taxon>Suessiaceae</taxon>
        <taxon>Polarella</taxon>
    </lineage>
</organism>
<feature type="domain" description="EF-hand" evidence="8">
    <location>
        <begin position="135"/>
        <end position="170"/>
    </location>
</feature>
<dbReference type="Gene3D" id="1.10.238.10">
    <property type="entry name" value="EF-hand"/>
    <property type="match status" value="1"/>
</dbReference>
<dbReference type="GO" id="GO:0005509">
    <property type="term" value="F:calcium ion binding"/>
    <property type="evidence" value="ECO:0007669"/>
    <property type="project" value="InterPro"/>
</dbReference>
<dbReference type="InterPro" id="IPR011992">
    <property type="entry name" value="EF-hand-dom_pair"/>
</dbReference>
<dbReference type="OrthoDB" id="6156309at2759"/>
<evidence type="ECO:0000256" key="1">
    <source>
        <dbReference type="ARBA" id="ARBA00004141"/>
    </source>
</evidence>
<dbReference type="SUPFAM" id="SSF47473">
    <property type="entry name" value="EF-hand"/>
    <property type="match status" value="1"/>
</dbReference>
<evidence type="ECO:0000256" key="5">
    <source>
        <dbReference type="ARBA" id="ARBA00023136"/>
    </source>
</evidence>
<evidence type="ECO:0000259" key="8">
    <source>
        <dbReference type="PROSITE" id="PS50222"/>
    </source>
</evidence>
<dbReference type="GO" id="GO:0005216">
    <property type="term" value="F:monoatomic ion channel activity"/>
    <property type="evidence" value="ECO:0007669"/>
    <property type="project" value="InterPro"/>
</dbReference>
<evidence type="ECO:0000313" key="10">
    <source>
        <dbReference type="Proteomes" id="UP000654075"/>
    </source>
</evidence>
<reference evidence="9" key="1">
    <citation type="submission" date="2021-02" db="EMBL/GenBank/DDBJ databases">
        <authorList>
            <person name="Dougan E. K."/>
            <person name="Rhodes N."/>
            <person name="Thang M."/>
            <person name="Chan C."/>
        </authorList>
    </citation>
    <scope>NUCLEOTIDE SEQUENCE</scope>
</reference>
<accession>A0A813H529</accession>
<name>A0A813H529_POLGL</name>
<feature type="region of interest" description="Disordered" evidence="6">
    <location>
        <begin position="417"/>
        <end position="436"/>
    </location>
</feature>
<evidence type="ECO:0000256" key="7">
    <source>
        <dbReference type="SAM" id="Phobius"/>
    </source>
</evidence>
<evidence type="ECO:0000256" key="3">
    <source>
        <dbReference type="ARBA" id="ARBA00022837"/>
    </source>
</evidence>
<sequence length="436" mass="48345">MGSCMKTLMWSILFCFMVMTVWSMIAVEMIYPLIQDMTSEGEFEDCEGCRRALGSVMRANLLLFQTVVAGDSWGLLAVRVIEVYPLSALVFMGSQMTLAFGVLNLVVAVVVDSAAEQRQKDIKMLAEDMDMDCKKDLKFLEKVFAQIDKDGSGELDLEELIQGAKAVPEFRDRLRVMDIDAADLEQLFVMLDVQNRGLIAPAQFINALSRWVFDSKTANRFIKYNMLRSMQMQTEMQHQMNTRLDQLDGTMRQLMSNGDTGLPASVSSSIASDGLPEPGGPEAYWQRAASKEPKQIAPIGLADLDISFRKAVVDAKDRLSAGTDPGLLAEKALAISLQAAGSMLRHSLRSVADKVLQELTVASEHALHHSFLGDQVNEKANLQEPHLPTSRHTKLLARQPSASVPFAEVFANDEVNLPDQHLPTSQRTNFSMRPSE</sequence>
<dbReference type="InterPro" id="IPR018247">
    <property type="entry name" value="EF_Hand_1_Ca_BS"/>
</dbReference>
<feature type="transmembrane region" description="Helical" evidence="7">
    <location>
        <begin position="88"/>
        <end position="111"/>
    </location>
</feature>
<dbReference type="SMART" id="SM00054">
    <property type="entry name" value="EFh"/>
    <property type="match status" value="1"/>
</dbReference>
<dbReference type="Pfam" id="PF00520">
    <property type="entry name" value="Ion_trans"/>
    <property type="match status" value="1"/>
</dbReference>
<dbReference type="PROSITE" id="PS00018">
    <property type="entry name" value="EF_HAND_1"/>
    <property type="match status" value="1"/>
</dbReference>
<keyword evidence="2 7" id="KW-0812">Transmembrane</keyword>
<dbReference type="InterPro" id="IPR005821">
    <property type="entry name" value="Ion_trans_dom"/>
</dbReference>
<feature type="transmembrane region" description="Helical" evidence="7">
    <location>
        <begin position="12"/>
        <end position="34"/>
    </location>
</feature>
<dbReference type="Gene3D" id="1.10.287.70">
    <property type="match status" value="1"/>
</dbReference>
<keyword evidence="4 7" id="KW-1133">Transmembrane helix</keyword>
<proteinExistence type="predicted"/>
<keyword evidence="5 7" id="KW-0472">Membrane</keyword>
<dbReference type="GO" id="GO:0016020">
    <property type="term" value="C:membrane"/>
    <property type="evidence" value="ECO:0007669"/>
    <property type="project" value="UniProtKB-SubCell"/>
</dbReference>